<proteinExistence type="predicted"/>
<accession>A0A0G1KGP2</accession>
<name>A0A0G1KGP2_9BACT</name>
<evidence type="ECO:0000259" key="1">
    <source>
        <dbReference type="PROSITE" id="PS50879"/>
    </source>
</evidence>
<dbReference type="Gene3D" id="3.30.420.10">
    <property type="entry name" value="Ribonuclease H-like superfamily/Ribonuclease H"/>
    <property type="match status" value="1"/>
</dbReference>
<organism evidence="2 3">
    <name type="scientific">Candidatus Yanofskybacteria bacterium GW2011_GWA2_44_9</name>
    <dbReference type="NCBI Taxonomy" id="1619025"/>
    <lineage>
        <taxon>Bacteria</taxon>
        <taxon>Candidatus Yanofskyibacteriota</taxon>
    </lineage>
</organism>
<dbReference type="InterPro" id="IPR012337">
    <property type="entry name" value="RNaseH-like_sf"/>
</dbReference>
<dbReference type="EMBL" id="LCJR01000002">
    <property type="protein sequence ID" value="KKT82688.1"/>
    <property type="molecule type" value="Genomic_DNA"/>
</dbReference>
<evidence type="ECO:0000313" key="2">
    <source>
        <dbReference type="EMBL" id="KKT82688.1"/>
    </source>
</evidence>
<comment type="caution">
    <text evidence="2">The sequence shown here is derived from an EMBL/GenBank/DDBJ whole genome shotgun (WGS) entry which is preliminary data.</text>
</comment>
<dbReference type="CDD" id="cd09279">
    <property type="entry name" value="RNase_HI_like"/>
    <property type="match status" value="1"/>
</dbReference>
<dbReference type="PANTHER" id="PTHR46387">
    <property type="entry name" value="POLYNUCLEOTIDYL TRANSFERASE, RIBONUCLEASE H-LIKE SUPERFAMILY PROTEIN"/>
    <property type="match status" value="1"/>
</dbReference>
<reference evidence="2 3" key="1">
    <citation type="journal article" date="2015" name="Nature">
        <title>rRNA introns, odd ribosomes, and small enigmatic genomes across a large radiation of phyla.</title>
        <authorList>
            <person name="Brown C.T."/>
            <person name="Hug L.A."/>
            <person name="Thomas B.C."/>
            <person name="Sharon I."/>
            <person name="Castelle C.J."/>
            <person name="Singh A."/>
            <person name="Wilkins M.J."/>
            <person name="Williams K.H."/>
            <person name="Banfield J.F."/>
        </authorList>
    </citation>
    <scope>NUCLEOTIDE SEQUENCE [LARGE SCALE GENOMIC DNA]</scope>
</reference>
<dbReference type="InterPro" id="IPR002156">
    <property type="entry name" value="RNaseH_domain"/>
</dbReference>
<feature type="domain" description="RNase H type-1" evidence="1">
    <location>
        <begin position="1"/>
        <end position="149"/>
    </location>
</feature>
<dbReference type="GO" id="GO:0004523">
    <property type="term" value="F:RNA-DNA hybrid ribonuclease activity"/>
    <property type="evidence" value="ECO:0007669"/>
    <property type="project" value="InterPro"/>
</dbReference>
<dbReference type="GO" id="GO:0003676">
    <property type="term" value="F:nucleic acid binding"/>
    <property type="evidence" value="ECO:0007669"/>
    <property type="project" value="InterPro"/>
</dbReference>
<dbReference type="AlphaFoldDB" id="A0A0G1KGP2"/>
<sequence>MSKYTVYTDGGSRGNPGPAAIGVVIEGVLNEGKAASPKEGESRQRREYGEYIGITTNNEAEYRAVIFALKKLKQLAGGSNAEKSEVVFYLDSELLVKQLNHEYKVKEDKIQKLFLEVHNLRMDFGKTEFRHVLRDKNARADKLVNQALDRESGKLDL</sequence>
<dbReference type="Proteomes" id="UP000034032">
    <property type="component" value="Unassembled WGS sequence"/>
</dbReference>
<dbReference type="PROSITE" id="PS50879">
    <property type="entry name" value="RNASE_H_1"/>
    <property type="match status" value="1"/>
</dbReference>
<dbReference type="SUPFAM" id="SSF53098">
    <property type="entry name" value="Ribonuclease H-like"/>
    <property type="match status" value="1"/>
</dbReference>
<gene>
    <name evidence="2" type="ORF">UW79_C0002G0005</name>
</gene>
<dbReference type="PANTHER" id="PTHR46387:SF2">
    <property type="entry name" value="RIBONUCLEASE HI"/>
    <property type="match status" value="1"/>
</dbReference>
<protein>
    <submittedName>
        <fullName evidence="2">Ribonuclease H</fullName>
    </submittedName>
</protein>
<dbReference type="Pfam" id="PF13456">
    <property type="entry name" value="RVT_3"/>
    <property type="match status" value="1"/>
</dbReference>
<dbReference type="InterPro" id="IPR036397">
    <property type="entry name" value="RNaseH_sf"/>
</dbReference>
<evidence type="ECO:0000313" key="3">
    <source>
        <dbReference type="Proteomes" id="UP000034032"/>
    </source>
</evidence>